<evidence type="ECO:0000256" key="17">
    <source>
        <dbReference type="PIRSR" id="PIRSR000099-4"/>
    </source>
</evidence>
<comment type="cofactor">
    <cofactor evidence="12 17">
        <name>Zn(2+)</name>
        <dbReference type="ChEBI" id="CHEBI:29105"/>
    </cofactor>
    <text evidence="12 17">Binds 1 zinc ion per subunit.</text>
</comment>
<comment type="function">
    <text evidence="1 12">Catalyzes the sequential NAD-dependent oxidations of L-histidinol to L-histidinaldehyde and then to L-histidine.</text>
</comment>
<dbReference type="PANTHER" id="PTHR21256:SF2">
    <property type="entry name" value="HISTIDINE BIOSYNTHESIS TRIFUNCTIONAL PROTEIN"/>
    <property type="match status" value="1"/>
</dbReference>
<evidence type="ECO:0000256" key="7">
    <source>
        <dbReference type="ARBA" id="ARBA00022833"/>
    </source>
</evidence>
<evidence type="ECO:0000256" key="6">
    <source>
        <dbReference type="ARBA" id="ARBA00022723"/>
    </source>
</evidence>
<keyword evidence="7 12" id="KW-0862">Zinc</keyword>
<feature type="binding site" evidence="12 17">
    <location>
        <position position="258"/>
    </location>
    <ligand>
        <name>Zn(2+)</name>
        <dbReference type="ChEBI" id="CHEBI:29105"/>
    </ligand>
</feature>
<reference evidence="19 20" key="1">
    <citation type="submission" date="2016-11" db="EMBL/GenBank/DDBJ databases">
        <authorList>
            <person name="Jaros S."/>
            <person name="Januszkiewicz K."/>
            <person name="Wedrychowicz H."/>
        </authorList>
    </citation>
    <scope>NUCLEOTIDE SEQUENCE [LARGE SCALE GENOMIC DNA]</scope>
    <source>
        <strain evidence="19 20">DSM 25660</strain>
    </source>
</reference>
<evidence type="ECO:0000256" key="9">
    <source>
        <dbReference type="ARBA" id="ARBA00023027"/>
    </source>
</evidence>
<feature type="binding site" evidence="12 16">
    <location>
        <position position="415"/>
    </location>
    <ligand>
        <name>substrate</name>
    </ligand>
</feature>
<dbReference type="GO" id="GO:0008270">
    <property type="term" value="F:zinc ion binding"/>
    <property type="evidence" value="ECO:0007669"/>
    <property type="project" value="UniProtKB-UniRule"/>
</dbReference>
<evidence type="ECO:0000256" key="16">
    <source>
        <dbReference type="PIRSR" id="PIRSR000099-3"/>
    </source>
</evidence>
<keyword evidence="10 12" id="KW-0368">Histidine biosynthesis</keyword>
<feature type="binding site" evidence="12 17">
    <location>
        <position position="356"/>
    </location>
    <ligand>
        <name>Zn(2+)</name>
        <dbReference type="ChEBI" id="CHEBI:29105"/>
    </ligand>
</feature>
<protein>
    <recommendedName>
        <fullName evidence="4 12">Histidinol dehydrogenase</fullName>
        <shortName evidence="12">HDH</shortName>
        <ecNumber evidence="4 12">1.1.1.23</ecNumber>
    </recommendedName>
</protein>
<dbReference type="GO" id="GO:0000105">
    <property type="term" value="P:L-histidine biosynthetic process"/>
    <property type="evidence" value="ECO:0007669"/>
    <property type="project" value="UniProtKB-UniRule"/>
</dbReference>
<feature type="binding site" evidence="12 16">
    <location>
        <position position="233"/>
    </location>
    <ligand>
        <name>substrate</name>
    </ligand>
</feature>
<dbReference type="EMBL" id="FQVQ01000001">
    <property type="protein sequence ID" value="SHE76067.1"/>
    <property type="molecule type" value="Genomic_DNA"/>
</dbReference>
<dbReference type="FunFam" id="1.20.5.1300:FF:000001">
    <property type="entry name" value="Histidine biosynthesis trifunctional protein"/>
    <property type="match status" value="1"/>
</dbReference>
<organism evidence="19 20">
    <name type="scientific">Flavobacterium fontis</name>
    <dbReference type="NCBI Taxonomy" id="1124188"/>
    <lineage>
        <taxon>Bacteria</taxon>
        <taxon>Pseudomonadati</taxon>
        <taxon>Bacteroidota</taxon>
        <taxon>Flavobacteriia</taxon>
        <taxon>Flavobacteriales</taxon>
        <taxon>Flavobacteriaceae</taxon>
        <taxon>Flavobacterium</taxon>
    </lineage>
</organism>
<feature type="active site" description="Proton acceptor" evidence="12 14">
    <location>
        <position position="322"/>
    </location>
</feature>
<evidence type="ECO:0000256" key="14">
    <source>
        <dbReference type="PIRSR" id="PIRSR000099-1"/>
    </source>
</evidence>
<feature type="binding site" evidence="12 16">
    <location>
        <position position="255"/>
    </location>
    <ligand>
        <name>substrate</name>
    </ligand>
</feature>
<dbReference type="InterPro" id="IPR022695">
    <property type="entry name" value="Histidinol_DH_monofunct"/>
</dbReference>
<evidence type="ECO:0000313" key="20">
    <source>
        <dbReference type="Proteomes" id="UP000184147"/>
    </source>
</evidence>
<dbReference type="OrthoDB" id="9805269at2"/>
<keyword evidence="9 12" id="KW-0520">NAD</keyword>
<evidence type="ECO:0000256" key="2">
    <source>
        <dbReference type="ARBA" id="ARBA00004940"/>
    </source>
</evidence>
<evidence type="ECO:0000256" key="15">
    <source>
        <dbReference type="PIRSR" id="PIRSR000099-2"/>
    </source>
</evidence>
<feature type="binding site" evidence="12 16">
    <location>
        <position position="356"/>
    </location>
    <ligand>
        <name>substrate</name>
    </ligand>
</feature>
<feature type="active site" description="Proton acceptor" evidence="12 14">
    <location>
        <position position="323"/>
    </location>
</feature>
<dbReference type="PANTHER" id="PTHR21256">
    <property type="entry name" value="HISTIDINOL DEHYDROGENASE HDH"/>
    <property type="match status" value="1"/>
</dbReference>
<dbReference type="CDD" id="cd06572">
    <property type="entry name" value="Histidinol_dh"/>
    <property type="match status" value="1"/>
</dbReference>
<dbReference type="PRINTS" id="PR00083">
    <property type="entry name" value="HOLDHDRGNASE"/>
</dbReference>
<dbReference type="InterPro" id="IPR001692">
    <property type="entry name" value="Histidinol_DH_CS"/>
</dbReference>
<evidence type="ECO:0000256" key="1">
    <source>
        <dbReference type="ARBA" id="ARBA00003850"/>
    </source>
</evidence>
<evidence type="ECO:0000256" key="12">
    <source>
        <dbReference type="HAMAP-Rule" id="MF_01024"/>
    </source>
</evidence>
<dbReference type="GO" id="GO:0051287">
    <property type="term" value="F:NAD binding"/>
    <property type="evidence" value="ECO:0007669"/>
    <property type="project" value="InterPro"/>
</dbReference>
<sequence>MNYILFPNSEAQQKITSRQVPTGLNLEETVRTIFTDVQKKGDQAIAKYTQLFDGFEGENLRVSPEEMQKAASQIAPELKQAIDRAAHQIRRFHESQREPILRITTSPGVTCWRESRPIETVGLYIPGGTAPLFSTVLMLGIPAQIAGCPNRILCTPPNALGEINPAILYAAQVAGITELYKVGGIQAIAGMTFGSQTLPKVDKIFGPGNKYVTAAKAYAQQLQVAIDLPAGPSEVLIIADANSNPEFVAADLLAQAEHDADSQVVVLSDAPEQLQCILAAVERQLEKLPRKKIAQQALLSSYAIALPSLDDCFAFSNAYAPEHLIVALENASDWSSKITAAGSVFLGTYSCETAGDYASGTNHTLPTSGYAKAYSGVSLDSFIKKITFQEITEEGLLDLGPTLEILAEAEGLFAHKNAVSLRIKKNNS</sequence>
<feature type="binding site" evidence="12 17">
    <location>
        <position position="415"/>
    </location>
    <ligand>
        <name>Zn(2+)</name>
        <dbReference type="ChEBI" id="CHEBI:29105"/>
    </ligand>
</feature>
<feature type="binding site" evidence="12 15">
    <location>
        <position position="124"/>
    </location>
    <ligand>
        <name>NAD(+)</name>
        <dbReference type="ChEBI" id="CHEBI:57540"/>
    </ligand>
</feature>
<comment type="pathway">
    <text evidence="2 12">Amino-acid biosynthesis; L-histidine biosynthesis; L-histidine from 5-phospho-alpha-D-ribose 1-diphosphate: step 9/9.</text>
</comment>
<dbReference type="GO" id="GO:0005829">
    <property type="term" value="C:cytosol"/>
    <property type="evidence" value="ECO:0007669"/>
    <property type="project" value="TreeGrafter"/>
</dbReference>
<evidence type="ECO:0000256" key="4">
    <source>
        <dbReference type="ARBA" id="ARBA00012965"/>
    </source>
</evidence>
<evidence type="ECO:0000256" key="5">
    <source>
        <dbReference type="ARBA" id="ARBA00022605"/>
    </source>
</evidence>
<dbReference type="FunFam" id="3.40.50.1980:FF:000001">
    <property type="entry name" value="Histidinol dehydrogenase"/>
    <property type="match status" value="1"/>
</dbReference>
<dbReference type="AlphaFoldDB" id="A0A1M4W4E3"/>
<feature type="binding site" evidence="12 15">
    <location>
        <position position="186"/>
    </location>
    <ligand>
        <name>NAD(+)</name>
        <dbReference type="ChEBI" id="CHEBI:57540"/>
    </ligand>
</feature>
<dbReference type="Gene3D" id="1.20.5.1300">
    <property type="match status" value="1"/>
</dbReference>
<dbReference type="GO" id="GO:0004399">
    <property type="term" value="F:histidinol dehydrogenase activity"/>
    <property type="evidence" value="ECO:0007669"/>
    <property type="project" value="UniProtKB-UniRule"/>
</dbReference>
<keyword evidence="20" id="KW-1185">Reference proteome</keyword>
<dbReference type="EC" id="1.1.1.23" evidence="4 12"/>
<evidence type="ECO:0000256" key="10">
    <source>
        <dbReference type="ARBA" id="ARBA00023102"/>
    </source>
</evidence>
<accession>A0A1M4W4E3</accession>
<dbReference type="HAMAP" id="MF_01024">
    <property type="entry name" value="HisD"/>
    <property type="match status" value="1"/>
</dbReference>
<dbReference type="NCBIfam" id="TIGR00069">
    <property type="entry name" value="hisD"/>
    <property type="match status" value="1"/>
</dbReference>
<feature type="binding site" evidence="12 16">
    <location>
        <position position="258"/>
    </location>
    <ligand>
        <name>substrate</name>
    </ligand>
</feature>
<keyword evidence="5 12" id="KW-0028">Amino-acid biosynthesis</keyword>
<feature type="binding site" evidence="12 17">
    <location>
        <position position="255"/>
    </location>
    <ligand>
        <name>Zn(2+)</name>
        <dbReference type="ChEBI" id="CHEBI:29105"/>
    </ligand>
</feature>
<evidence type="ECO:0000256" key="3">
    <source>
        <dbReference type="ARBA" id="ARBA00010178"/>
    </source>
</evidence>
<dbReference type="PIRSF" id="PIRSF000099">
    <property type="entry name" value="Histidinol_dh"/>
    <property type="match status" value="1"/>
</dbReference>
<dbReference type="Gene3D" id="3.40.50.1980">
    <property type="entry name" value="Nitrogenase molybdenum iron protein domain"/>
    <property type="match status" value="2"/>
</dbReference>
<comment type="similarity">
    <text evidence="3 12 13 18">Belongs to the histidinol dehydrogenase family.</text>
</comment>
<feature type="binding site" evidence="12 16">
    <location>
        <position position="410"/>
    </location>
    <ligand>
        <name>substrate</name>
    </ligand>
</feature>
<evidence type="ECO:0000256" key="8">
    <source>
        <dbReference type="ARBA" id="ARBA00023002"/>
    </source>
</evidence>
<keyword evidence="6 12" id="KW-0479">Metal-binding</keyword>
<evidence type="ECO:0000313" key="19">
    <source>
        <dbReference type="EMBL" id="SHE76067.1"/>
    </source>
</evidence>
<evidence type="ECO:0000256" key="11">
    <source>
        <dbReference type="ARBA" id="ARBA00049489"/>
    </source>
</evidence>
<feature type="binding site" evidence="12 16">
    <location>
        <position position="323"/>
    </location>
    <ligand>
        <name>substrate</name>
    </ligand>
</feature>
<comment type="catalytic activity">
    <reaction evidence="11 12">
        <text>L-histidinol + 2 NAD(+) + H2O = L-histidine + 2 NADH + 3 H(+)</text>
        <dbReference type="Rhea" id="RHEA:20641"/>
        <dbReference type="ChEBI" id="CHEBI:15377"/>
        <dbReference type="ChEBI" id="CHEBI:15378"/>
        <dbReference type="ChEBI" id="CHEBI:57540"/>
        <dbReference type="ChEBI" id="CHEBI:57595"/>
        <dbReference type="ChEBI" id="CHEBI:57699"/>
        <dbReference type="ChEBI" id="CHEBI:57945"/>
        <dbReference type="EC" id="1.1.1.23"/>
    </reaction>
</comment>
<dbReference type="RefSeq" id="WP_073360461.1">
    <property type="nucleotide sequence ID" value="NZ_FQVQ01000001.1"/>
</dbReference>
<proteinExistence type="inferred from homology"/>
<dbReference type="SUPFAM" id="SSF53720">
    <property type="entry name" value="ALDH-like"/>
    <property type="match status" value="1"/>
</dbReference>
<keyword evidence="8 12" id="KW-0560">Oxidoreductase</keyword>
<dbReference type="STRING" id="1124188.SAMN05444377_101166"/>
<evidence type="ECO:0000256" key="18">
    <source>
        <dbReference type="RuleBase" id="RU004175"/>
    </source>
</evidence>
<dbReference type="InterPro" id="IPR012131">
    <property type="entry name" value="Hstdl_DH"/>
</dbReference>
<name>A0A1M4W4E3_9FLAO</name>
<dbReference type="UniPathway" id="UPA00031">
    <property type="reaction ID" value="UER00014"/>
</dbReference>
<gene>
    <name evidence="12" type="primary">hisD</name>
    <name evidence="19" type="ORF">SAMN05444377_101166</name>
</gene>
<dbReference type="Proteomes" id="UP000184147">
    <property type="component" value="Unassembled WGS sequence"/>
</dbReference>
<feature type="binding site" evidence="12 15">
    <location>
        <position position="209"/>
    </location>
    <ligand>
        <name>NAD(+)</name>
        <dbReference type="ChEBI" id="CHEBI:57540"/>
    </ligand>
</feature>
<dbReference type="Pfam" id="PF00815">
    <property type="entry name" value="Histidinol_dh"/>
    <property type="match status" value="1"/>
</dbReference>
<dbReference type="InterPro" id="IPR016161">
    <property type="entry name" value="Ald_DH/histidinol_DH"/>
</dbReference>
<dbReference type="PROSITE" id="PS00611">
    <property type="entry name" value="HISOL_DEHYDROGENASE"/>
    <property type="match status" value="1"/>
</dbReference>
<evidence type="ECO:0000256" key="13">
    <source>
        <dbReference type="PIRNR" id="PIRNR000099"/>
    </source>
</evidence>